<keyword evidence="4" id="KW-1185">Reference proteome</keyword>
<evidence type="ECO:0000313" key="4">
    <source>
        <dbReference type="Proteomes" id="UP001211005"/>
    </source>
</evidence>
<feature type="domain" description="CD-NTase-associated protein 12/Pycsar effector protein TIR" evidence="2">
    <location>
        <begin position="153"/>
        <end position="271"/>
    </location>
</feature>
<proteinExistence type="predicted"/>
<protein>
    <submittedName>
        <fullName evidence="3">Nucleotide-binding protein</fullName>
    </submittedName>
</protein>
<dbReference type="RefSeq" id="WP_269561478.1">
    <property type="nucleotide sequence ID" value="NZ_CP114767.1"/>
</dbReference>
<reference evidence="3 4" key="1">
    <citation type="submission" date="2022-12" db="EMBL/GenBank/DDBJ databases">
        <title>Hymenobacter canadensis sp. nov. isolated from lake water of the Cambridge Bay, Canada.</title>
        <authorList>
            <person name="Kim W.H."/>
            <person name="Lee Y.M."/>
        </authorList>
    </citation>
    <scope>NUCLEOTIDE SEQUENCE [LARGE SCALE GENOMIC DNA]</scope>
    <source>
        <strain evidence="3 4">PAMC 29467</strain>
    </source>
</reference>
<keyword evidence="1" id="KW-0175">Coiled coil</keyword>
<dbReference type="InterPro" id="IPR019302">
    <property type="entry name" value="CAP12/PCTIR_TIR_dom"/>
</dbReference>
<evidence type="ECO:0000313" key="3">
    <source>
        <dbReference type="EMBL" id="WBA43438.1"/>
    </source>
</evidence>
<sequence length="295" mass="33336">MATKRNNQSEQNEVTVLIKSKEHFSQELQERIKTARDILDNKNDQNYPKTLYTFFSSWNDYNLELLKQSFNIPYNEYRHSYDNAGEWSGMRIRSIGAPPPTENQILQGQIAKIESKVNNLENLHQKVKLIKSSSESADKKESISINATADLNKVFIVHGHDELAKIETARFIEKLGLNPIILHEQASSGRTIIEKIEAHSNVGFGIVLYTPCDVGASKEDAENLQSRARQNVVFEHGFLIGKIGRNNVCALVKGNIETPNDISGVVYISMANDWKLSLTKELRSSGYKIDMNLVI</sequence>
<dbReference type="EMBL" id="CP114767">
    <property type="protein sequence ID" value="WBA43438.1"/>
    <property type="molecule type" value="Genomic_DNA"/>
</dbReference>
<name>A0ABY7LSN8_9BACT</name>
<organism evidence="3 4">
    <name type="scientific">Hymenobacter canadensis</name>
    <dbReference type="NCBI Taxonomy" id="2999067"/>
    <lineage>
        <taxon>Bacteria</taxon>
        <taxon>Pseudomonadati</taxon>
        <taxon>Bacteroidota</taxon>
        <taxon>Cytophagia</taxon>
        <taxon>Cytophagales</taxon>
        <taxon>Hymenobacteraceae</taxon>
        <taxon>Hymenobacter</taxon>
    </lineage>
</organism>
<dbReference type="Pfam" id="PF10137">
    <property type="entry name" value="CAP12-PCTIR_TIR"/>
    <property type="match status" value="1"/>
</dbReference>
<accession>A0ABY7LSN8</accession>
<evidence type="ECO:0000259" key="2">
    <source>
        <dbReference type="Pfam" id="PF10137"/>
    </source>
</evidence>
<dbReference type="Proteomes" id="UP001211005">
    <property type="component" value="Chromosome"/>
</dbReference>
<evidence type="ECO:0000256" key="1">
    <source>
        <dbReference type="SAM" id="Coils"/>
    </source>
</evidence>
<feature type="coiled-coil region" evidence="1">
    <location>
        <begin position="103"/>
        <end position="130"/>
    </location>
</feature>
<gene>
    <name evidence="3" type="ORF">O3303_07680</name>
</gene>